<dbReference type="SUPFAM" id="SSF103473">
    <property type="entry name" value="MFS general substrate transporter"/>
    <property type="match status" value="1"/>
</dbReference>
<dbReference type="GO" id="GO:0022857">
    <property type="term" value="F:transmembrane transporter activity"/>
    <property type="evidence" value="ECO:0007669"/>
    <property type="project" value="InterPro"/>
</dbReference>
<dbReference type="Proteomes" id="UP000011518">
    <property type="component" value="Unassembled WGS sequence"/>
</dbReference>
<dbReference type="STRING" id="246437.L9JS74"/>
<evidence type="ECO:0000256" key="1">
    <source>
        <dbReference type="ARBA" id="ARBA00004141"/>
    </source>
</evidence>
<comment type="subcellular location">
    <subcellularLocation>
        <location evidence="1">Membrane</location>
        <topology evidence="1">Multi-pass membrane protein</topology>
    </subcellularLocation>
</comment>
<reference evidence="8" key="2">
    <citation type="journal article" date="2013" name="Nat. Commun.">
        <title>Genome of the Chinese tree shrew.</title>
        <authorList>
            <person name="Fan Y."/>
            <person name="Huang Z.Y."/>
            <person name="Cao C.C."/>
            <person name="Chen C.S."/>
            <person name="Chen Y.X."/>
            <person name="Fan D.D."/>
            <person name="He J."/>
            <person name="Hou H.L."/>
            <person name="Hu L."/>
            <person name="Hu X.T."/>
            <person name="Jiang X.T."/>
            <person name="Lai R."/>
            <person name="Lang Y.S."/>
            <person name="Liang B."/>
            <person name="Liao S.G."/>
            <person name="Mu D."/>
            <person name="Ma Y.Y."/>
            <person name="Niu Y.Y."/>
            <person name="Sun X.Q."/>
            <person name="Xia J.Q."/>
            <person name="Xiao J."/>
            <person name="Xiong Z.Q."/>
            <person name="Xu L."/>
            <person name="Yang L."/>
            <person name="Zhang Y."/>
            <person name="Zhao W."/>
            <person name="Zhao X.D."/>
            <person name="Zheng Y.T."/>
            <person name="Zhou J.M."/>
            <person name="Zhu Y.B."/>
            <person name="Zhang G.J."/>
            <person name="Wang J."/>
            <person name="Yao Y.G."/>
        </authorList>
    </citation>
    <scope>NUCLEOTIDE SEQUENCE [LARGE SCALE GENOMIC DNA]</scope>
</reference>
<evidence type="ECO:0000256" key="4">
    <source>
        <dbReference type="ARBA" id="ARBA00023136"/>
    </source>
</evidence>
<evidence type="ECO:0000256" key="3">
    <source>
        <dbReference type="ARBA" id="ARBA00022989"/>
    </source>
</evidence>
<dbReference type="InParanoid" id="L9JS74"/>
<proteinExistence type="predicted"/>
<sequence length="332" mass="36882">MAFEELLSQVGGMGKFQIFQFFITLPSHMVVVAHILLENFTGAIPGHRCWVPILDNNTFSDNDTGILSQDALLRISIPLDSNMKPENCRRFIHPQWQLLHLNGSIPNTSEPDMEPCVDGWVYDRSSFSSTIVTEWDLVCDYRLLKSAAQFIFMTGMLVGGLIYGYLSDRFGRKLVLLCSYLQMSICETSTAFAPTFSIYCSLRFLAGFSSTVLLSNACILEMQTVRTVLASVGITFTAAASAIITLHFCRFSTCLLRIVIYSPRGKAAGLEFLASRTGGALAPLLMALTIYFTTLPWIIYGVFPIIAGLSVFFLPETKDLPLIDTIQDVENE</sequence>
<feature type="transmembrane region" description="Helical" evidence="5">
    <location>
        <begin position="147"/>
        <end position="166"/>
    </location>
</feature>
<evidence type="ECO:0000313" key="8">
    <source>
        <dbReference type="Proteomes" id="UP000011518"/>
    </source>
</evidence>
<dbReference type="InterPro" id="IPR011701">
    <property type="entry name" value="MFS"/>
</dbReference>
<dbReference type="GO" id="GO:0016020">
    <property type="term" value="C:membrane"/>
    <property type="evidence" value="ECO:0007669"/>
    <property type="project" value="UniProtKB-SubCell"/>
</dbReference>
<protein>
    <submittedName>
        <fullName evidence="7">Solute carrier family 22 member 10</fullName>
    </submittedName>
</protein>
<feature type="domain" description="Major facilitator superfamily (MFS) profile" evidence="6">
    <location>
        <begin position="66"/>
        <end position="332"/>
    </location>
</feature>
<dbReference type="PANTHER" id="PTHR24064">
    <property type="entry name" value="SOLUTE CARRIER FAMILY 22 MEMBER"/>
    <property type="match status" value="1"/>
</dbReference>
<accession>L9JS74</accession>
<keyword evidence="4 5" id="KW-0472">Membrane</keyword>
<keyword evidence="2 5" id="KW-0812">Transmembrane</keyword>
<reference evidence="8" key="1">
    <citation type="submission" date="2012-07" db="EMBL/GenBank/DDBJ databases">
        <title>Genome of the Chinese tree shrew, a rising model animal genetically related to primates.</title>
        <authorList>
            <person name="Zhang G."/>
            <person name="Fan Y."/>
            <person name="Yao Y."/>
            <person name="Huang Z."/>
        </authorList>
    </citation>
    <scope>NUCLEOTIDE SEQUENCE [LARGE SCALE GENOMIC DNA]</scope>
</reference>
<evidence type="ECO:0000259" key="6">
    <source>
        <dbReference type="PROSITE" id="PS50850"/>
    </source>
</evidence>
<dbReference type="InterPro" id="IPR036259">
    <property type="entry name" value="MFS_trans_sf"/>
</dbReference>
<dbReference type="AlphaFoldDB" id="L9JS74"/>
<dbReference type="InterPro" id="IPR020846">
    <property type="entry name" value="MFS_dom"/>
</dbReference>
<dbReference type="Gene3D" id="1.20.1250.20">
    <property type="entry name" value="MFS general substrate transporter like domains"/>
    <property type="match status" value="1"/>
</dbReference>
<dbReference type="PROSITE" id="PS50850">
    <property type="entry name" value="MFS"/>
    <property type="match status" value="1"/>
</dbReference>
<feature type="transmembrane region" description="Helical" evidence="5">
    <location>
        <begin position="270"/>
        <end position="291"/>
    </location>
</feature>
<keyword evidence="8" id="KW-1185">Reference proteome</keyword>
<gene>
    <name evidence="7" type="ORF">TREES_T100020884</name>
</gene>
<feature type="transmembrane region" description="Helical" evidence="5">
    <location>
        <begin position="297"/>
        <end position="314"/>
    </location>
</feature>
<dbReference type="eggNOG" id="KOG0255">
    <property type="taxonomic scope" value="Eukaryota"/>
</dbReference>
<evidence type="ECO:0000256" key="2">
    <source>
        <dbReference type="ARBA" id="ARBA00022692"/>
    </source>
</evidence>
<dbReference type="Pfam" id="PF07690">
    <property type="entry name" value="MFS_1"/>
    <property type="match status" value="1"/>
</dbReference>
<feature type="transmembrane region" description="Helical" evidence="5">
    <location>
        <begin position="228"/>
        <end position="249"/>
    </location>
</feature>
<organism evidence="7 8">
    <name type="scientific">Tupaia chinensis</name>
    <name type="common">Chinese tree shrew</name>
    <name type="synonym">Tupaia belangeri chinensis</name>
    <dbReference type="NCBI Taxonomy" id="246437"/>
    <lineage>
        <taxon>Eukaryota</taxon>
        <taxon>Metazoa</taxon>
        <taxon>Chordata</taxon>
        <taxon>Craniata</taxon>
        <taxon>Vertebrata</taxon>
        <taxon>Euteleostomi</taxon>
        <taxon>Mammalia</taxon>
        <taxon>Eutheria</taxon>
        <taxon>Euarchontoglires</taxon>
        <taxon>Scandentia</taxon>
        <taxon>Tupaiidae</taxon>
        <taxon>Tupaia</taxon>
    </lineage>
</organism>
<evidence type="ECO:0000256" key="5">
    <source>
        <dbReference type="SAM" id="Phobius"/>
    </source>
</evidence>
<name>L9JS74_TUPCH</name>
<dbReference type="EMBL" id="KB320961">
    <property type="protein sequence ID" value="ELW52007.1"/>
    <property type="molecule type" value="Genomic_DNA"/>
</dbReference>
<keyword evidence="3 5" id="KW-1133">Transmembrane helix</keyword>
<evidence type="ECO:0000313" key="7">
    <source>
        <dbReference type="EMBL" id="ELW52007.1"/>
    </source>
</evidence>